<dbReference type="InterPro" id="IPR011013">
    <property type="entry name" value="Gal_mutarotase_sf_dom"/>
</dbReference>
<dbReference type="InterPro" id="IPR013783">
    <property type="entry name" value="Ig-like_fold"/>
</dbReference>
<dbReference type="Pfam" id="PF16353">
    <property type="entry name" value="LacZ_4"/>
    <property type="match status" value="1"/>
</dbReference>
<evidence type="ECO:0000256" key="1">
    <source>
        <dbReference type="ARBA" id="ARBA00001412"/>
    </source>
</evidence>
<protein>
    <recommendedName>
        <fullName evidence="3 7">Beta-galactosidase</fullName>
        <ecNumber evidence="3 7">3.2.1.23</ecNumber>
    </recommendedName>
    <alternativeName>
        <fullName evidence="6 7">Lactase</fullName>
    </alternativeName>
</protein>
<dbReference type="InterPro" id="IPR017853">
    <property type="entry name" value="GH"/>
</dbReference>
<dbReference type="Proteomes" id="UP000003434">
    <property type="component" value="Unassembled WGS sequence"/>
</dbReference>
<dbReference type="Pfam" id="PF02837">
    <property type="entry name" value="Glyco_hydro_2_N"/>
    <property type="match status" value="1"/>
</dbReference>
<sequence length="998" mass="115088">MIRQKKRWENEELIMIGREEARADFTHGTTVSSTLSLNGDWKFMFLEAPEYSPDTFFEPIFDDSTWDVTKVPSCWQRQGYGHNHYTDVWYLFPINPPFVPSKNPTGIYRRNFDIDTIDPNKKVILRFDGVSSAYDIWVNGKHIGYSKVSRLGSSFDITEYVCCGRNQITVRVYQWSDGSYLECQDMWWLSGIFRDVYLLFIPQNGVKDLQIISDFDASTNTGSLDLSITMYKEQDINVSVELLDLNNDTILRETALSDKEVFSFFKNELIVSPWSAEDPNLYKLNIRISSNGKIIDEITNYIGFRRVCIENEKICINGKAVLFNGVNMHDFSPEGGLTVDKAIIEEDIKLMKRHNINAVRCAHYPKASYFYDLCDKYGLYVIDEADFENHGFEWIEHYKWINEEKSWENAYVDRVERMVKEHRNHPSIIMWSLGNEASTGPNIDAQAKAVRKLDNSRLIHYEGDMNADISDVYSTMYTRLDGMLKIAHGNDAHNKPHILCEYSHSMGIGPGNLEEYQELFEKYDRLQGGFIWEWYDQGPAEKDENGNTVYCYGGDYGDTPNNSNFCLDGLLSPDRRISTGLKNYKQVIRPFKASISDISTGEISIKNKNIFSDTSDISLIYKIHQGERCIFDGSITTLDIKAGCESKLIISDIVSAYKHFDNTADCYIDISFIYNKDMPFCKKGYEVSFDQLLIKAALKNDIQIYEEKSGNSGCEIFETNTCFEVKGKDYSVKFDKVTGDLLSLESKCQNIFNKGPSLNMMRAAIDNDMYKVDDWYNKYFIQKQQEQSEYFESKECEGFVKVNIGKHFSPLSMAFGFKAEYNYYIFSDRKIIMNLNLKGFKKTSFAPEFIPRIGIELRLPSAFTNVKWCGLGPDENYPDMKSHVKYGVYSKNIEDMSTVYIKPQENGHREGTDIIELNSKEDTLVINSLKPIGFNVHNYTIEALEKAKHWNELETIDEVILHIDAKHSGLGSNSCGEEQTYKNKVRLNDYHLNLTFEF</sequence>
<gene>
    <name evidence="9" type="ORF">HMPREF0381_2722</name>
</gene>
<dbReference type="InterPro" id="IPR006102">
    <property type="entry name" value="Ig-like_GH2"/>
</dbReference>
<dbReference type="InterPro" id="IPR008979">
    <property type="entry name" value="Galactose-bd-like_sf"/>
</dbReference>
<dbReference type="EC" id="3.2.1.23" evidence="3 7"/>
<dbReference type="InterPro" id="IPR006101">
    <property type="entry name" value="Glyco_hydro_2"/>
</dbReference>
<evidence type="ECO:0000313" key="10">
    <source>
        <dbReference type="Proteomes" id="UP000003434"/>
    </source>
</evidence>
<comment type="similarity">
    <text evidence="2 7">Belongs to the glycosyl hydrolase 2 family.</text>
</comment>
<dbReference type="InterPro" id="IPR006104">
    <property type="entry name" value="Glyco_hydro_2_N"/>
</dbReference>
<comment type="caution">
    <text evidence="9">The sequence shown here is derived from an EMBL/GenBank/DDBJ whole genome shotgun (WGS) entry which is preliminary data.</text>
</comment>
<dbReference type="InterPro" id="IPR006103">
    <property type="entry name" value="Glyco_hydro_2_cat"/>
</dbReference>
<name>E6LRY7_9FIRM</name>
<dbReference type="Pfam" id="PF02836">
    <property type="entry name" value="Glyco_hydro_2_C"/>
    <property type="match status" value="1"/>
</dbReference>
<dbReference type="SMART" id="SM01038">
    <property type="entry name" value="Bgal_small_N"/>
    <property type="match status" value="1"/>
</dbReference>
<dbReference type="GO" id="GO:0009341">
    <property type="term" value="C:beta-galactosidase complex"/>
    <property type="evidence" value="ECO:0007669"/>
    <property type="project" value="InterPro"/>
</dbReference>
<dbReference type="InterPro" id="IPR004199">
    <property type="entry name" value="B-gal_small/dom_5"/>
</dbReference>
<dbReference type="RefSeq" id="WP_008752481.1">
    <property type="nucleotide sequence ID" value="NZ_GL622296.1"/>
</dbReference>
<evidence type="ECO:0000256" key="2">
    <source>
        <dbReference type="ARBA" id="ARBA00007401"/>
    </source>
</evidence>
<evidence type="ECO:0000256" key="3">
    <source>
        <dbReference type="ARBA" id="ARBA00012756"/>
    </source>
</evidence>
<dbReference type="PANTHER" id="PTHR46323:SF2">
    <property type="entry name" value="BETA-GALACTOSIDASE"/>
    <property type="match status" value="1"/>
</dbReference>
<evidence type="ECO:0000256" key="4">
    <source>
        <dbReference type="ARBA" id="ARBA00022801"/>
    </source>
</evidence>
<dbReference type="InterPro" id="IPR023230">
    <property type="entry name" value="Glyco_hydro_2_CS"/>
</dbReference>
<dbReference type="PROSITE" id="PS00719">
    <property type="entry name" value="GLYCOSYL_HYDROL_F2_1"/>
    <property type="match status" value="1"/>
</dbReference>
<dbReference type="SUPFAM" id="SSF49303">
    <property type="entry name" value="beta-Galactosidase/glucuronidase domain"/>
    <property type="match status" value="2"/>
</dbReference>
<dbReference type="Pfam" id="PF02929">
    <property type="entry name" value="Bgal_small_N"/>
    <property type="match status" value="1"/>
</dbReference>
<organism evidence="9 10">
    <name type="scientific">Lachnoanaerobaculum saburreum DSM 3986</name>
    <dbReference type="NCBI Taxonomy" id="887325"/>
    <lineage>
        <taxon>Bacteria</taxon>
        <taxon>Bacillati</taxon>
        <taxon>Bacillota</taxon>
        <taxon>Clostridia</taxon>
        <taxon>Lachnospirales</taxon>
        <taxon>Lachnospiraceae</taxon>
        <taxon>Lachnoanaerobaculum</taxon>
    </lineage>
</organism>
<keyword evidence="4 7" id="KW-0378">Hydrolase</keyword>
<dbReference type="SUPFAM" id="SSF74650">
    <property type="entry name" value="Galactose mutarotase-like"/>
    <property type="match status" value="1"/>
</dbReference>
<dbReference type="Gene3D" id="3.20.20.80">
    <property type="entry name" value="Glycosidases"/>
    <property type="match status" value="1"/>
</dbReference>
<dbReference type="EMBL" id="AEPW01000106">
    <property type="protein sequence ID" value="EFU75364.1"/>
    <property type="molecule type" value="Genomic_DNA"/>
</dbReference>
<dbReference type="InterPro" id="IPR050347">
    <property type="entry name" value="Bact_Beta-galactosidase"/>
</dbReference>
<dbReference type="Gene3D" id="2.60.40.10">
    <property type="entry name" value="Immunoglobulins"/>
    <property type="match status" value="2"/>
</dbReference>
<dbReference type="SUPFAM" id="SSF49785">
    <property type="entry name" value="Galactose-binding domain-like"/>
    <property type="match status" value="1"/>
</dbReference>
<dbReference type="AlphaFoldDB" id="E6LRY7"/>
<dbReference type="Gene3D" id="2.60.120.260">
    <property type="entry name" value="Galactose-binding domain-like"/>
    <property type="match status" value="1"/>
</dbReference>
<evidence type="ECO:0000256" key="7">
    <source>
        <dbReference type="RuleBase" id="RU361154"/>
    </source>
</evidence>
<dbReference type="InterPro" id="IPR014718">
    <property type="entry name" value="GH-type_carb-bd"/>
</dbReference>
<dbReference type="InterPro" id="IPR032312">
    <property type="entry name" value="LacZ_4"/>
</dbReference>
<dbReference type="GO" id="GO:0030246">
    <property type="term" value="F:carbohydrate binding"/>
    <property type="evidence" value="ECO:0007669"/>
    <property type="project" value="InterPro"/>
</dbReference>
<comment type="catalytic activity">
    <reaction evidence="1 7">
        <text>Hydrolysis of terminal non-reducing beta-D-galactose residues in beta-D-galactosides.</text>
        <dbReference type="EC" id="3.2.1.23"/>
    </reaction>
</comment>
<evidence type="ECO:0000313" key="9">
    <source>
        <dbReference type="EMBL" id="EFU75364.1"/>
    </source>
</evidence>
<evidence type="ECO:0000256" key="5">
    <source>
        <dbReference type="ARBA" id="ARBA00023295"/>
    </source>
</evidence>
<dbReference type="Gene3D" id="2.70.98.10">
    <property type="match status" value="1"/>
</dbReference>
<dbReference type="eggNOG" id="COG3250">
    <property type="taxonomic scope" value="Bacteria"/>
</dbReference>
<proteinExistence type="inferred from homology"/>
<dbReference type="InterPro" id="IPR036156">
    <property type="entry name" value="Beta-gal/glucu_dom_sf"/>
</dbReference>
<dbReference type="SUPFAM" id="SSF51445">
    <property type="entry name" value="(Trans)glycosidases"/>
    <property type="match status" value="1"/>
</dbReference>
<dbReference type="Pfam" id="PF00703">
    <property type="entry name" value="Glyco_hydro_2"/>
    <property type="match status" value="1"/>
</dbReference>
<dbReference type="GO" id="GO:0005990">
    <property type="term" value="P:lactose catabolic process"/>
    <property type="evidence" value="ECO:0007669"/>
    <property type="project" value="TreeGrafter"/>
</dbReference>
<reference evidence="9 10" key="1">
    <citation type="submission" date="2010-12" db="EMBL/GenBank/DDBJ databases">
        <authorList>
            <person name="Muzny D."/>
            <person name="Qin X."/>
            <person name="Deng J."/>
            <person name="Jiang H."/>
            <person name="Liu Y."/>
            <person name="Qu J."/>
            <person name="Song X.-Z."/>
            <person name="Zhang L."/>
            <person name="Thornton R."/>
            <person name="Coyle M."/>
            <person name="Francisco L."/>
            <person name="Jackson L."/>
            <person name="Javaid M."/>
            <person name="Korchina V."/>
            <person name="Kovar C."/>
            <person name="Mata R."/>
            <person name="Mathew T."/>
            <person name="Ngo R."/>
            <person name="Nguyen L."/>
            <person name="Nguyen N."/>
            <person name="Okwuonu G."/>
            <person name="Ongeri F."/>
            <person name="Pham C."/>
            <person name="Simmons D."/>
            <person name="Wilczek-Boney K."/>
            <person name="Hale W."/>
            <person name="Jakkamsetti A."/>
            <person name="Pham P."/>
            <person name="Ruth R."/>
            <person name="San Lucas F."/>
            <person name="Warren J."/>
            <person name="Zhang J."/>
            <person name="Zhao Z."/>
            <person name="Zhou C."/>
            <person name="Zhu D."/>
            <person name="Lee S."/>
            <person name="Bess C."/>
            <person name="Blankenburg K."/>
            <person name="Forbes L."/>
            <person name="Fu Q."/>
            <person name="Gubbala S."/>
            <person name="Hirani K."/>
            <person name="Jayaseelan J.C."/>
            <person name="Lara F."/>
            <person name="Munidasa M."/>
            <person name="Palculict T."/>
            <person name="Patil S."/>
            <person name="Pu L.-L."/>
            <person name="Saada N."/>
            <person name="Tang L."/>
            <person name="Weissenberger G."/>
            <person name="Zhu Y."/>
            <person name="Hemphill L."/>
            <person name="Shang Y."/>
            <person name="Youmans B."/>
            <person name="Ayvaz T."/>
            <person name="Ross M."/>
            <person name="Santibanez J."/>
            <person name="Aqrawi P."/>
            <person name="Gross S."/>
            <person name="Joshi V."/>
            <person name="Fowler G."/>
            <person name="Nazareth L."/>
            <person name="Reid J."/>
            <person name="Worley K."/>
            <person name="Petrosino J."/>
            <person name="Highlander S."/>
            <person name="Gibbs R."/>
        </authorList>
    </citation>
    <scope>NUCLEOTIDE SEQUENCE [LARGE SCALE GENOMIC DNA]</scope>
    <source>
        <strain evidence="9 10">DSM 3986</strain>
    </source>
</reference>
<dbReference type="HOGENOM" id="CLU_002346_0_2_9"/>
<evidence type="ECO:0000256" key="6">
    <source>
        <dbReference type="ARBA" id="ARBA00032230"/>
    </source>
</evidence>
<keyword evidence="5 7" id="KW-0326">Glycosidase</keyword>
<feature type="domain" description="Beta galactosidase small chain/" evidence="8">
    <location>
        <begin position="724"/>
        <end position="997"/>
    </location>
</feature>
<dbReference type="GO" id="GO:0004565">
    <property type="term" value="F:beta-galactosidase activity"/>
    <property type="evidence" value="ECO:0007669"/>
    <property type="project" value="UniProtKB-EC"/>
</dbReference>
<evidence type="ECO:0000259" key="8">
    <source>
        <dbReference type="SMART" id="SM01038"/>
    </source>
</evidence>
<accession>E6LRY7</accession>
<dbReference type="PRINTS" id="PR00132">
    <property type="entry name" value="GLHYDRLASE2"/>
</dbReference>
<dbReference type="PANTHER" id="PTHR46323">
    <property type="entry name" value="BETA-GALACTOSIDASE"/>
    <property type="match status" value="1"/>
</dbReference>